<evidence type="ECO:0000313" key="2">
    <source>
        <dbReference type="EMBL" id="QCN88659.1"/>
    </source>
</evidence>
<proteinExistence type="predicted"/>
<name>A0A3Q9KRS8_STRGD</name>
<dbReference type="Proteomes" id="UP000501753">
    <property type="component" value="Chromosome"/>
</dbReference>
<evidence type="ECO:0000313" key="4">
    <source>
        <dbReference type="Proteomes" id="UP000501753"/>
    </source>
</evidence>
<reference evidence="2 4" key="1">
    <citation type="submission" date="2018-04" db="EMBL/GenBank/DDBJ databases">
        <title>Complete genome sequences of Streptomyces griseoviridis K61 and characterization of antagonistic properties of biological control agents.</title>
        <authorList>
            <person name="Mariita R.M."/>
            <person name="Sello J.K."/>
        </authorList>
    </citation>
    <scope>NUCLEOTIDE SEQUENCE [LARGE SCALE GENOMIC DNA]</scope>
    <source>
        <strain evidence="2 4">K61</strain>
    </source>
</reference>
<dbReference type="EMBL" id="CP029078">
    <property type="protein sequence ID" value="QCN88659.1"/>
    <property type="molecule type" value="Genomic_DNA"/>
</dbReference>
<dbReference type="RefSeq" id="WP_127177387.1">
    <property type="nucleotide sequence ID" value="NZ_CP029078.1"/>
</dbReference>
<dbReference type="AlphaFoldDB" id="A0A3Q9KRS8"/>
<dbReference type="NCBIfam" id="TIGR04363">
    <property type="entry name" value="LD_lanti_pre"/>
    <property type="match status" value="1"/>
</dbReference>
<reference evidence="1 3" key="2">
    <citation type="submission" date="2018-12" db="EMBL/GenBank/DDBJ databases">
        <title>Streptomyces griseoviridis F1-27 complete genome.</title>
        <authorList>
            <person name="Mariita R.M."/>
            <person name="Sello J.K."/>
        </authorList>
    </citation>
    <scope>NUCLEOTIDE SEQUENCE [LARGE SCALE GENOMIC DNA]</scope>
    <source>
        <strain evidence="1 3">F1-27</strain>
    </source>
</reference>
<dbReference type="Proteomes" id="UP000271291">
    <property type="component" value="Chromosome"/>
</dbReference>
<keyword evidence="4" id="KW-1185">Reference proteome</keyword>
<dbReference type="KEGG" id="sgd:ELQ87_09440"/>
<dbReference type="EMBL" id="CP034687">
    <property type="protein sequence ID" value="AZS84486.1"/>
    <property type="molecule type" value="Genomic_DNA"/>
</dbReference>
<protein>
    <submittedName>
        <fullName evidence="1">FxLD family lantipeptide</fullName>
    </submittedName>
</protein>
<accession>A0A3Q9KRS8</accession>
<gene>
    <name evidence="1" type="primary">fxlA</name>
    <name evidence="2" type="ORF">DDJ31_29880</name>
    <name evidence="1" type="ORF">ELQ87_09440</name>
</gene>
<evidence type="ECO:0000313" key="3">
    <source>
        <dbReference type="Proteomes" id="UP000271291"/>
    </source>
</evidence>
<sequence>MTTAVLDHPTAPAVLPVDGLADDDFELDIKVVISESPLTVFMCPTSDGCGNTCVNGASACQSSIEDAA</sequence>
<dbReference type="OrthoDB" id="3401898at2"/>
<evidence type="ECO:0000313" key="1">
    <source>
        <dbReference type="EMBL" id="AZS84486.1"/>
    </source>
</evidence>
<dbReference type="InterPro" id="IPR027575">
    <property type="entry name" value="LD_lanti_pre"/>
</dbReference>
<organism evidence="1 3">
    <name type="scientific">Streptomyces griseoviridis</name>
    <dbReference type="NCBI Taxonomy" id="45398"/>
    <lineage>
        <taxon>Bacteria</taxon>
        <taxon>Bacillati</taxon>
        <taxon>Actinomycetota</taxon>
        <taxon>Actinomycetes</taxon>
        <taxon>Kitasatosporales</taxon>
        <taxon>Streptomycetaceae</taxon>
        <taxon>Streptomyces</taxon>
    </lineage>
</organism>